<dbReference type="EMBL" id="CACRXK020003319">
    <property type="protein sequence ID" value="CAB3998302.1"/>
    <property type="molecule type" value="Genomic_DNA"/>
</dbReference>
<accession>A0A6S7H5S3</accession>
<evidence type="ECO:0000313" key="2">
    <source>
        <dbReference type="EMBL" id="CAB3998302.1"/>
    </source>
</evidence>
<dbReference type="GO" id="GO:0006139">
    <property type="term" value="P:nucleobase-containing compound metabolic process"/>
    <property type="evidence" value="ECO:0007669"/>
    <property type="project" value="InterPro"/>
</dbReference>
<feature type="compositionally biased region" description="Polar residues" evidence="1">
    <location>
        <begin position="162"/>
        <end position="176"/>
    </location>
</feature>
<dbReference type="AlphaFoldDB" id="A0A6S7H5S3"/>
<reference evidence="2" key="1">
    <citation type="submission" date="2020-04" db="EMBL/GenBank/DDBJ databases">
        <authorList>
            <person name="Alioto T."/>
            <person name="Alioto T."/>
            <person name="Gomez Garrido J."/>
        </authorList>
    </citation>
    <scope>NUCLEOTIDE SEQUENCE</scope>
    <source>
        <strain evidence="2">A484AB</strain>
    </source>
</reference>
<keyword evidence="3" id="KW-1185">Reference proteome</keyword>
<dbReference type="Gene3D" id="3.30.420.10">
    <property type="entry name" value="Ribonuclease H-like superfamily/Ribonuclease H"/>
    <property type="match status" value="1"/>
</dbReference>
<dbReference type="PANTHER" id="PTHR47765">
    <property type="entry name" value="3'-5' EXONUCLEASE DOMAIN-CONTAINING PROTEIN"/>
    <property type="match status" value="1"/>
</dbReference>
<dbReference type="GO" id="GO:0008408">
    <property type="term" value="F:3'-5' exonuclease activity"/>
    <property type="evidence" value="ECO:0007669"/>
    <property type="project" value="InterPro"/>
</dbReference>
<comment type="caution">
    <text evidence="2">The sequence shown here is derived from an EMBL/GenBank/DDBJ whole genome shotgun (WGS) entry which is preliminary data.</text>
</comment>
<evidence type="ECO:0000256" key="1">
    <source>
        <dbReference type="SAM" id="MobiDB-lite"/>
    </source>
</evidence>
<dbReference type="InterPro" id="IPR052408">
    <property type="entry name" value="Exonuclease_MUT-7-like"/>
</dbReference>
<feature type="region of interest" description="Disordered" evidence="1">
    <location>
        <begin position="884"/>
        <end position="903"/>
    </location>
</feature>
<dbReference type="GO" id="GO:0003676">
    <property type="term" value="F:nucleic acid binding"/>
    <property type="evidence" value="ECO:0007669"/>
    <property type="project" value="InterPro"/>
</dbReference>
<evidence type="ECO:0000313" key="3">
    <source>
        <dbReference type="Proteomes" id="UP001152795"/>
    </source>
</evidence>
<feature type="non-terminal residue" evidence="2">
    <location>
        <position position="903"/>
    </location>
</feature>
<organism evidence="2 3">
    <name type="scientific">Paramuricea clavata</name>
    <name type="common">Red gorgonian</name>
    <name type="synonym">Violescent sea-whip</name>
    <dbReference type="NCBI Taxonomy" id="317549"/>
    <lineage>
        <taxon>Eukaryota</taxon>
        <taxon>Metazoa</taxon>
        <taxon>Cnidaria</taxon>
        <taxon>Anthozoa</taxon>
        <taxon>Octocorallia</taxon>
        <taxon>Malacalcyonacea</taxon>
        <taxon>Plexauridae</taxon>
        <taxon>Paramuricea</taxon>
    </lineage>
</organism>
<feature type="compositionally biased region" description="Polar residues" evidence="1">
    <location>
        <begin position="203"/>
        <end position="213"/>
    </location>
</feature>
<dbReference type="SMART" id="SM00474">
    <property type="entry name" value="35EXOc"/>
    <property type="match status" value="1"/>
</dbReference>
<dbReference type="PANTHER" id="PTHR47765:SF2">
    <property type="entry name" value="EXONUCLEASE MUT-7 HOMOLOG"/>
    <property type="match status" value="1"/>
</dbReference>
<proteinExistence type="predicted"/>
<dbReference type="OrthoDB" id="18193at2759"/>
<dbReference type="InterPro" id="IPR002562">
    <property type="entry name" value="3'-5'_exonuclease_dom"/>
</dbReference>
<keyword evidence="2" id="KW-0378">Hydrolase</keyword>
<protein>
    <submittedName>
        <fullName evidence="2">Exonuclease mut-7 homolog</fullName>
    </submittedName>
</protein>
<name>A0A6S7H5S3_PARCT</name>
<keyword evidence="2" id="KW-0269">Exonuclease</keyword>
<sequence length="903" mass="103840">MLNLVHIASWISEIFTTNSQEDGKAVDESEFHIAESANFEHVPTTNMVDSMYESPHDSHKPSVSNDLMLDCLRISDSEDWDTEIDSMSSTATYSSEPLCEYNMVTHTQITGSTVNTAHSEIKQNVNVHRGFSSQNSPSSPQKQYFDDEIFAKALPQRKSELQLNEGNYISDQNSRQYKQREVGYNSAQVKSKHHSQHGKQSYDPVSNPNTSLSHHFPSDEQDCADGYIWSETSSKSDESTIQPNIVKDILTNFQDSIPHDISSEPSMPNSDQAFDYENMFQWDYMERLTHLEAVFTQEDKPTFLDKLKQTLNCTPPYSFLLYLVENHYANMLEGKKSLAHVALTQFDKWRSEGLFAEVAPTEMEKDRALWIVTTRKLYLFDLCNKIFDLDSKGNEYLQRHIYYLLQSKKRYKEAVTIACKLNLQPCFQPMEILFPLVILNKVQLAESYIANCPWQQRAFVSMLDKLCVMSDEQLDELTSEIIPAKPSSNKVTQASLTKLGERIVKKFNLNPDDFPELFKAKNVKGLSYLLHQRQKDKGRSSKKWDDLIERCVGNSTVLQQSLVDLLTEFGDKEEAKRWERFYLLSSERDQELSKPNDESNEEDWENEIKENETVFSDYAGRKQDHKKSVFPEKPLEERYRTSVKYLTLQIPMQNIYFVDDTESLRSCQRALSKHGVTIGFDAEWKPQMCQAGLAQRLSIVQLSLRDRVFILDIIALAEQVPEGLILAFGNAVFANENVLKLGYGVESDFKALITTLPILERSIKKMKRFVDLCTLSQQLFEIPVIKIKVDKTTQSLTSFGHLSEKGLSLLVQQCLGLPLDKTYQLSDWEQRPLLTKQVEYAALDARCLIDVFEVLKKWMIEGNIVVDLNECSPRLPWLFPKRSRRRQGKPIKQPKPGTSTVEL</sequence>
<dbReference type="Proteomes" id="UP001152795">
    <property type="component" value="Unassembled WGS sequence"/>
</dbReference>
<dbReference type="InterPro" id="IPR036397">
    <property type="entry name" value="RNaseH_sf"/>
</dbReference>
<dbReference type="Pfam" id="PF01612">
    <property type="entry name" value="DNA_pol_A_exo1"/>
    <property type="match status" value="1"/>
</dbReference>
<dbReference type="SUPFAM" id="SSF53098">
    <property type="entry name" value="Ribonuclease H-like"/>
    <property type="match status" value="1"/>
</dbReference>
<gene>
    <name evidence="2" type="ORF">PACLA_8A057194</name>
</gene>
<dbReference type="InterPro" id="IPR012337">
    <property type="entry name" value="RNaseH-like_sf"/>
</dbReference>
<keyword evidence="2" id="KW-0540">Nuclease</keyword>
<feature type="region of interest" description="Disordered" evidence="1">
    <location>
        <begin position="162"/>
        <end position="217"/>
    </location>
</feature>